<dbReference type="Pfam" id="PF01435">
    <property type="entry name" value="Peptidase_M48"/>
    <property type="match status" value="1"/>
</dbReference>
<evidence type="ECO:0000256" key="3">
    <source>
        <dbReference type="ARBA" id="ARBA00022723"/>
    </source>
</evidence>
<dbReference type="CDD" id="cd07324">
    <property type="entry name" value="M48C_Oma1-like"/>
    <property type="match status" value="1"/>
</dbReference>
<dbReference type="GO" id="GO:0008233">
    <property type="term" value="F:peptidase activity"/>
    <property type="evidence" value="ECO:0007669"/>
    <property type="project" value="UniProtKB-KW"/>
</dbReference>
<evidence type="ECO:0000256" key="6">
    <source>
        <dbReference type="ARBA" id="ARBA00023049"/>
    </source>
</evidence>
<feature type="chain" id="PRO_5045984212" evidence="7">
    <location>
        <begin position="36"/>
        <end position="495"/>
    </location>
</feature>
<evidence type="ECO:0000256" key="4">
    <source>
        <dbReference type="ARBA" id="ARBA00022801"/>
    </source>
</evidence>
<keyword evidence="10" id="KW-1185">Reference proteome</keyword>
<name>A0ABQ4TZ26_9HYPH</name>
<comment type="cofactor">
    <cofactor evidence="1">
        <name>Zn(2+)</name>
        <dbReference type="ChEBI" id="CHEBI:29105"/>
    </cofactor>
</comment>
<dbReference type="PANTHER" id="PTHR22726:SF1">
    <property type="entry name" value="METALLOENDOPEPTIDASE OMA1, MITOCHONDRIAL"/>
    <property type="match status" value="1"/>
</dbReference>
<dbReference type="GO" id="GO:0006508">
    <property type="term" value="P:proteolysis"/>
    <property type="evidence" value="ECO:0007669"/>
    <property type="project" value="UniProtKB-KW"/>
</dbReference>
<evidence type="ECO:0000256" key="2">
    <source>
        <dbReference type="ARBA" id="ARBA00022670"/>
    </source>
</evidence>
<gene>
    <name evidence="9" type="primary">bepA_3</name>
    <name evidence="9" type="ORF">MPOCJGCO_1346</name>
</gene>
<reference evidence="9" key="1">
    <citation type="journal article" date="2021" name="Front. Microbiol.">
        <title>Comprehensive Comparative Genomics and Phenotyping of Methylobacterium Species.</title>
        <authorList>
            <person name="Alessa O."/>
            <person name="Ogura Y."/>
            <person name="Fujitani Y."/>
            <person name="Takami H."/>
            <person name="Hayashi T."/>
            <person name="Sahin N."/>
            <person name="Tani A."/>
        </authorList>
    </citation>
    <scope>NUCLEOTIDE SEQUENCE</scope>
    <source>
        <strain evidence="9">DSM 23632</strain>
    </source>
</reference>
<protein>
    <submittedName>
        <fullName evidence="9">Beta-barrel assembly-enhancing protease</fullName>
    </submittedName>
</protein>
<comment type="caution">
    <text evidence="9">The sequence shown here is derived from an EMBL/GenBank/DDBJ whole genome shotgun (WGS) entry which is preliminary data.</text>
</comment>
<keyword evidence="3" id="KW-0479">Metal-binding</keyword>
<evidence type="ECO:0000256" key="1">
    <source>
        <dbReference type="ARBA" id="ARBA00001947"/>
    </source>
</evidence>
<evidence type="ECO:0000259" key="8">
    <source>
        <dbReference type="Pfam" id="PF01435"/>
    </source>
</evidence>
<organism evidence="9 10">
    <name type="scientific">Methylobacterium trifolii</name>
    <dbReference type="NCBI Taxonomy" id="1003092"/>
    <lineage>
        <taxon>Bacteria</taxon>
        <taxon>Pseudomonadati</taxon>
        <taxon>Pseudomonadota</taxon>
        <taxon>Alphaproteobacteria</taxon>
        <taxon>Hyphomicrobiales</taxon>
        <taxon>Methylobacteriaceae</taxon>
        <taxon>Methylobacterium</taxon>
    </lineage>
</organism>
<accession>A0ABQ4TZ26</accession>
<dbReference type="PROSITE" id="PS51257">
    <property type="entry name" value="PROKAR_LIPOPROTEIN"/>
    <property type="match status" value="1"/>
</dbReference>
<feature type="domain" description="Peptidase M48" evidence="8">
    <location>
        <begin position="88"/>
        <end position="264"/>
    </location>
</feature>
<dbReference type="InterPro" id="IPR051156">
    <property type="entry name" value="Mito/Outer_Membr_Metalloprot"/>
</dbReference>
<reference evidence="9" key="2">
    <citation type="submission" date="2021-08" db="EMBL/GenBank/DDBJ databases">
        <authorList>
            <person name="Tani A."/>
            <person name="Ola A."/>
            <person name="Ogura Y."/>
            <person name="Katsura K."/>
            <person name="Hayashi T."/>
        </authorList>
    </citation>
    <scope>NUCLEOTIDE SEQUENCE</scope>
    <source>
        <strain evidence="9">DSM 23632</strain>
    </source>
</reference>
<dbReference type="RefSeq" id="WP_238181845.1">
    <property type="nucleotide sequence ID" value="NZ_BPRB01000070.1"/>
</dbReference>
<evidence type="ECO:0000256" key="7">
    <source>
        <dbReference type="SAM" id="SignalP"/>
    </source>
</evidence>
<evidence type="ECO:0000313" key="10">
    <source>
        <dbReference type="Proteomes" id="UP001055057"/>
    </source>
</evidence>
<evidence type="ECO:0000256" key="5">
    <source>
        <dbReference type="ARBA" id="ARBA00022833"/>
    </source>
</evidence>
<dbReference type="EMBL" id="BPRB01000070">
    <property type="protein sequence ID" value="GJE59258.1"/>
    <property type="molecule type" value="Genomic_DNA"/>
</dbReference>
<dbReference type="Proteomes" id="UP001055057">
    <property type="component" value="Unassembled WGS sequence"/>
</dbReference>
<evidence type="ECO:0000313" key="9">
    <source>
        <dbReference type="EMBL" id="GJE59258.1"/>
    </source>
</evidence>
<feature type="signal peptide" evidence="7">
    <location>
        <begin position="1"/>
        <end position="35"/>
    </location>
</feature>
<keyword evidence="2 9" id="KW-0645">Protease</keyword>
<keyword evidence="7" id="KW-0732">Signal</keyword>
<keyword evidence="4" id="KW-0378">Hydrolase</keyword>
<keyword evidence="5" id="KW-0862">Zinc</keyword>
<dbReference type="PANTHER" id="PTHR22726">
    <property type="entry name" value="METALLOENDOPEPTIDASE OMA1"/>
    <property type="match status" value="1"/>
</dbReference>
<proteinExistence type="predicted"/>
<sequence length="495" mass="52258">MGGSLKQVRDAGRGGAGPFRVLACLAVALALSACAGEQTGTVLAPAAVKVPVEAPRVTGRDRGSDADHAKLVASFGGEYRAPATLRLLTEVTDRLVKASDRPDQSYDVTLLDSPVVNAFALPNGRLYATRGLVALASDTSEIAAVLAHEIAHVTLSHATARTELELRSQLVSRVVADVLNDPATGAQLQSQSRFALARFSREQELEADGAGVRTLARAGYDPFGAGRFLTALNRTIALKSGAGSAGEPDMLATHPGTAERIALVTRAARRTGAPGIGIDDRARYLAAIDGISYGDNPGDGAVRGRRFIHPNLGIAFEVPDGFTIENTRNAVLGTTGEGSRRLLFDQVEAGAEQGLDEVLKATWNDIIEPGSIETRSVGVHPAATAVSRGKDWTFRLAAIRVGDRTFRMIMAAKGATDPDPAFRRWIASLSAIAPEDTQALRPLRLQVVPAASASAEDLARRMAVPDRALDRFLVLNGLERGAALKPGESYKLVVE</sequence>
<dbReference type="InterPro" id="IPR001915">
    <property type="entry name" value="Peptidase_M48"/>
</dbReference>
<dbReference type="Gene3D" id="3.30.2010.10">
    <property type="entry name" value="Metalloproteases ('zincins'), catalytic domain"/>
    <property type="match status" value="1"/>
</dbReference>
<keyword evidence="6" id="KW-0482">Metalloprotease</keyword>